<gene>
    <name evidence="1" type="ORF">L6452_32946</name>
</gene>
<reference evidence="1 2" key="2">
    <citation type="journal article" date="2022" name="Mol. Ecol. Resour.">
        <title>The genomes of chicory, endive, great burdock and yacon provide insights into Asteraceae paleo-polyploidization history and plant inulin production.</title>
        <authorList>
            <person name="Fan W."/>
            <person name="Wang S."/>
            <person name="Wang H."/>
            <person name="Wang A."/>
            <person name="Jiang F."/>
            <person name="Liu H."/>
            <person name="Zhao H."/>
            <person name="Xu D."/>
            <person name="Zhang Y."/>
        </authorList>
    </citation>
    <scope>NUCLEOTIDE SEQUENCE [LARGE SCALE GENOMIC DNA]</scope>
    <source>
        <strain evidence="2">cv. Niubang</strain>
    </source>
</reference>
<dbReference type="EMBL" id="CM042057">
    <property type="protein sequence ID" value="KAI3693116.1"/>
    <property type="molecule type" value="Genomic_DNA"/>
</dbReference>
<accession>A0ACB8Z6W7</accession>
<name>A0ACB8Z6W7_ARCLA</name>
<reference evidence="2" key="1">
    <citation type="journal article" date="2022" name="Mol. Ecol. Resour.">
        <title>The genomes of chicory, endive, great burdock and yacon provide insights into Asteraceae palaeo-polyploidization history and plant inulin production.</title>
        <authorList>
            <person name="Fan W."/>
            <person name="Wang S."/>
            <person name="Wang H."/>
            <person name="Wang A."/>
            <person name="Jiang F."/>
            <person name="Liu H."/>
            <person name="Zhao H."/>
            <person name="Xu D."/>
            <person name="Zhang Y."/>
        </authorList>
    </citation>
    <scope>NUCLEOTIDE SEQUENCE [LARGE SCALE GENOMIC DNA]</scope>
    <source>
        <strain evidence="2">cv. Niubang</strain>
    </source>
</reference>
<comment type="caution">
    <text evidence="1">The sequence shown here is derived from an EMBL/GenBank/DDBJ whole genome shotgun (WGS) entry which is preliminary data.</text>
</comment>
<sequence length="141" mass="15550">MAGFRNRNQKLFSLWLASNKVRATKIRGRPHLIKMSSGEKKSWKVPVSKNLLDSHLKGNLYNKLLSMVTLIISQAHRSCWFSVSVVLLTNLFIGFVGDKVAYALFQGLKVIACVKETLEEREAGTTMEVVAAQTNAIAGGG</sequence>
<organism evidence="1 2">
    <name type="scientific">Arctium lappa</name>
    <name type="common">Greater burdock</name>
    <name type="synonym">Lappa major</name>
    <dbReference type="NCBI Taxonomy" id="4217"/>
    <lineage>
        <taxon>Eukaryota</taxon>
        <taxon>Viridiplantae</taxon>
        <taxon>Streptophyta</taxon>
        <taxon>Embryophyta</taxon>
        <taxon>Tracheophyta</taxon>
        <taxon>Spermatophyta</taxon>
        <taxon>Magnoliopsida</taxon>
        <taxon>eudicotyledons</taxon>
        <taxon>Gunneridae</taxon>
        <taxon>Pentapetalae</taxon>
        <taxon>asterids</taxon>
        <taxon>campanulids</taxon>
        <taxon>Asterales</taxon>
        <taxon>Asteraceae</taxon>
        <taxon>Carduoideae</taxon>
        <taxon>Cardueae</taxon>
        <taxon>Arctiinae</taxon>
        <taxon>Arctium</taxon>
    </lineage>
</organism>
<dbReference type="Proteomes" id="UP001055879">
    <property type="component" value="Linkage Group LG11"/>
</dbReference>
<proteinExistence type="predicted"/>
<protein>
    <submittedName>
        <fullName evidence="1">Uncharacterized protein</fullName>
    </submittedName>
</protein>
<evidence type="ECO:0000313" key="1">
    <source>
        <dbReference type="EMBL" id="KAI3693116.1"/>
    </source>
</evidence>
<keyword evidence="2" id="KW-1185">Reference proteome</keyword>
<evidence type="ECO:0000313" key="2">
    <source>
        <dbReference type="Proteomes" id="UP001055879"/>
    </source>
</evidence>